<evidence type="ECO:0000256" key="2">
    <source>
        <dbReference type="ARBA" id="ARBA00022898"/>
    </source>
</evidence>
<evidence type="ECO:0000313" key="4">
    <source>
        <dbReference type="EMBL" id="SCG18820.1"/>
    </source>
</evidence>
<dbReference type="SUPFAM" id="SSF53686">
    <property type="entry name" value="Tryptophan synthase beta subunit-like PLP-dependent enzymes"/>
    <property type="match status" value="1"/>
</dbReference>
<dbReference type="EMBL" id="LT607733">
    <property type="protein sequence ID" value="SCG18820.1"/>
    <property type="molecule type" value="Genomic_DNA"/>
</dbReference>
<dbReference type="Proteomes" id="UP000198251">
    <property type="component" value="Chromosome I"/>
</dbReference>
<accession>A0A1C5GG98</accession>
<organism evidence="4 5">
    <name type="scientific">Micromonospora echinofusca</name>
    <dbReference type="NCBI Taxonomy" id="47858"/>
    <lineage>
        <taxon>Bacteria</taxon>
        <taxon>Bacillati</taxon>
        <taxon>Actinomycetota</taxon>
        <taxon>Actinomycetes</taxon>
        <taxon>Micromonosporales</taxon>
        <taxon>Micromonosporaceae</taxon>
        <taxon>Micromonospora</taxon>
    </lineage>
</organism>
<proteinExistence type="predicted"/>
<protein>
    <submittedName>
        <fullName evidence="4">Cysteine synthase A</fullName>
    </submittedName>
</protein>
<comment type="cofactor">
    <cofactor evidence="1">
        <name>pyridoxal 5'-phosphate</name>
        <dbReference type="ChEBI" id="CHEBI:597326"/>
    </cofactor>
</comment>
<dbReference type="Pfam" id="PF00291">
    <property type="entry name" value="PALP"/>
    <property type="match status" value="1"/>
</dbReference>
<evidence type="ECO:0000259" key="3">
    <source>
        <dbReference type="Pfam" id="PF00291"/>
    </source>
</evidence>
<sequence length="348" mass="37390">MLDRNRRIAPTPVSELLVTRGGDHHTVLLKHECRHPSGSVKERTALGLLRALDRERPLVAGTVVVESTSGNLGIAMARLLADIGCHFIAVVDPKTPAVSLRALTEAGAELHLVEEHDGRGGYLLTRLDAVRRILRSRPDYRWPNQYENPANPDVHEESTAPEIIEQGGQHLDAVYVAVSTGGTAAGIARHVRGSGRRIRVIAVDVFHSLASEVSPGPPTEMPATARLLPGIGASRRSSFLEAGSVDGRHQIRDSDAIAMCRMLREDTMIGIGGSAGCVLTACVTDLFGPAAPAFPLLLMPDDASKYEDTVYDDAWLAEVGLLDPVESAIRSFRRQGLSFKASEPARAG</sequence>
<keyword evidence="2" id="KW-0663">Pyridoxal phosphate</keyword>
<evidence type="ECO:0000256" key="1">
    <source>
        <dbReference type="ARBA" id="ARBA00001933"/>
    </source>
</evidence>
<dbReference type="GeneID" id="95804843"/>
<dbReference type="InterPro" id="IPR036052">
    <property type="entry name" value="TrpB-like_PALP_sf"/>
</dbReference>
<gene>
    <name evidence="4" type="ORF">GA0070610_5173</name>
</gene>
<keyword evidence="5" id="KW-1185">Reference proteome</keyword>
<dbReference type="InterPro" id="IPR001216">
    <property type="entry name" value="P-phosphate_BS"/>
</dbReference>
<evidence type="ECO:0000313" key="5">
    <source>
        <dbReference type="Proteomes" id="UP000198251"/>
    </source>
</evidence>
<dbReference type="AlphaFoldDB" id="A0A1C5GG98"/>
<dbReference type="PROSITE" id="PS00901">
    <property type="entry name" value="CYS_SYNTHASE"/>
    <property type="match status" value="1"/>
</dbReference>
<dbReference type="GO" id="GO:0016765">
    <property type="term" value="F:transferase activity, transferring alkyl or aryl (other than methyl) groups"/>
    <property type="evidence" value="ECO:0007669"/>
    <property type="project" value="UniProtKB-ARBA"/>
</dbReference>
<reference evidence="4 5" key="1">
    <citation type="submission" date="2016-06" db="EMBL/GenBank/DDBJ databases">
        <authorList>
            <person name="Kjaerup R.B."/>
            <person name="Dalgaard T.S."/>
            <person name="Juul-Madsen H.R."/>
        </authorList>
    </citation>
    <scope>NUCLEOTIDE SEQUENCE [LARGE SCALE GENOMIC DNA]</scope>
    <source>
        <strain evidence="4 5">DSM 43913</strain>
    </source>
</reference>
<name>A0A1C5GG98_MICEH</name>
<dbReference type="InterPro" id="IPR001926">
    <property type="entry name" value="TrpB-like_PALP"/>
</dbReference>
<dbReference type="PANTHER" id="PTHR10314">
    <property type="entry name" value="CYSTATHIONINE BETA-SYNTHASE"/>
    <property type="match status" value="1"/>
</dbReference>
<dbReference type="RefSeq" id="WP_089002376.1">
    <property type="nucleotide sequence ID" value="NZ_LT607733.1"/>
</dbReference>
<dbReference type="InterPro" id="IPR050214">
    <property type="entry name" value="Cys_Synth/Cystath_Beta-Synth"/>
</dbReference>
<dbReference type="CDD" id="cd01561">
    <property type="entry name" value="CBS_like"/>
    <property type="match status" value="1"/>
</dbReference>
<feature type="domain" description="Tryptophan synthase beta chain-like PALP" evidence="3">
    <location>
        <begin position="8"/>
        <end position="282"/>
    </location>
</feature>
<dbReference type="Gene3D" id="3.40.50.1100">
    <property type="match status" value="2"/>
</dbReference>
<dbReference type="GO" id="GO:0006535">
    <property type="term" value="P:cysteine biosynthetic process from serine"/>
    <property type="evidence" value="ECO:0007669"/>
    <property type="project" value="InterPro"/>
</dbReference>